<feature type="domain" description="Glycosyltransferase GT-D fold" evidence="4">
    <location>
        <begin position="24"/>
        <end position="247"/>
    </location>
</feature>
<dbReference type="AlphaFoldDB" id="A0AB33ALJ2"/>
<dbReference type="RefSeq" id="WP_020916660.1">
    <property type="nucleotide sequence ID" value="NC_021900.1"/>
</dbReference>
<dbReference type="KEGG" id="slu:KE3_0883"/>
<evidence type="ECO:0000256" key="1">
    <source>
        <dbReference type="ARBA" id="ARBA00022676"/>
    </source>
</evidence>
<accession>A0AB33ALJ2</accession>
<dbReference type="InterPro" id="IPR029044">
    <property type="entry name" value="Nucleotide-diphossugar_trans"/>
</dbReference>
<dbReference type="EMBL" id="CP003025">
    <property type="protein sequence ID" value="AGS05380.1"/>
    <property type="molecule type" value="Genomic_DNA"/>
</dbReference>
<keyword evidence="2" id="KW-0808">Transferase</keyword>
<feature type="domain" description="Glycosyltransferase 2-like" evidence="3">
    <location>
        <begin position="289"/>
        <end position="459"/>
    </location>
</feature>
<dbReference type="InterPro" id="IPR001173">
    <property type="entry name" value="Glyco_trans_2-like"/>
</dbReference>
<evidence type="ECO:0000313" key="5">
    <source>
        <dbReference type="EMBL" id="AGS05380.1"/>
    </source>
</evidence>
<dbReference type="SUPFAM" id="SSF53448">
    <property type="entry name" value="Nucleotide-diphospho-sugar transferases"/>
    <property type="match status" value="1"/>
</dbReference>
<reference evidence="5 6" key="1">
    <citation type="journal article" date="2013" name="BMC Microbiol.">
        <title>Dynamics of fecal microbial communities in children with diarrhea of unknown etiology and genomic analysis of associated Streptococcus lutetiensis.</title>
        <authorList>
            <person name="Jin D."/>
            <person name="Chen C."/>
            <person name="Li L."/>
            <person name="Lu S."/>
            <person name="Li Z."/>
            <person name="Zhou Z."/>
            <person name="Jing H."/>
            <person name="Xu Y."/>
            <person name="Du P."/>
            <person name="Wang H."/>
            <person name="Xiong Y."/>
            <person name="Zheng H."/>
            <person name="Bai X."/>
            <person name="Sun H."/>
            <person name="Wang L."/>
            <person name="Ye C."/>
            <person name="Gottschalk M."/>
            <person name="Xu J."/>
        </authorList>
    </citation>
    <scope>NUCLEOTIDE SEQUENCE [LARGE SCALE GENOMIC DNA]</scope>
    <source>
        <strain evidence="5 6">033</strain>
    </source>
</reference>
<evidence type="ECO:0000313" key="6">
    <source>
        <dbReference type="Proteomes" id="UP000015268"/>
    </source>
</evidence>
<gene>
    <name evidence="5" type="ORF">KE3_0883</name>
</gene>
<keyword evidence="6" id="KW-1185">Reference proteome</keyword>
<evidence type="ECO:0000259" key="3">
    <source>
        <dbReference type="Pfam" id="PF00535"/>
    </source>
</evidence>
<dbReference type="GO" id="GO:0016757">
    <property type="term" value="F:glycosyltransferase activity"/>
    <property type="evidence" value="ECO:0007669"/>
    <property type="project" value="UniProtKB-KW"/>
</dbReference>
<proteinExistence type="predicted"/>
<dbReference type="Gene3D" id="3.90.550.10">
    <property type="entry name" value="Spore Coat Polysaccharide Biosynthesis Protein SpsA, Chain A"/>
    <property type="match status" value="1"/>
</dbReference>
<evidence type="ECO:0000259" key="4">
    <source>
        <dbReference type="Pfam" id="PF08759"/>
    </source>
</evidence>
<dbReference type="InterPro" id="IPR014869">
    <property type="entry name" value="GT-D"/>
</dbReference>
<dbReference type="PANTHER" id="PTHR22916">
    <property type="entry name" value="GLYCOSYLTRANSFERASE"/>
    <property type="match status" value="1"/>
</dbReference>
<dbReference type="Pfam" id="PF08759">
    <property type="entry name" value="GT-D"/>
    <property type="match status" value="1"/>
</dbReference>
<evidence type="ECO:0000256" key="2">
    <source>
        <dbReference type="ARBA" id="ARBA00022679"/>
    </source>
</evidence>
<protein>
    <submittedName>
        <fullName evidence="5">Glycosyltransferase</fullName>
    </submittedName>
</protein>
<dbReference type="Pfam" id="PF00535">
    <property type="entry name" value="Glycos_transf_2"/>
    <property type="match status" value="1"/>
</dbReference>
<organism evidence="5 6">
    <name type="scientific">Streptococcus lutetiensis 033</name>
    <dbReference type="NCBI Taxonomy" id="1076934"/>
    <lineage>
        <taxon>Bacteria</taxon>
        <taxon>Bacillati</taxon>
        <taxon>Bacillota</taxon>
        <taxon>Bacilli</taxon>
        <taxon>Lactobacillales</taxon>
        <taxon>Streptococcaceae</taxon>
        <taxon>Streptococcus</taxon>
    </lineage>
</organism>
<dbReference type="Proteomes" id="UP000015268">
    <property type="component" value="Chromosome"/>
</dbReference>
<dbReference type="CDD" id="cd00761">
    <property type="entry name" value="Glyco_tranf_GTA_type"/>
    <property type="match status" value="1"/>
</dbReference>
<dbReference type="PANTHER" id="PTHR22916:SF51">
    <property type="entry name" value="GLYCOSYLTRANSFERASE EPSH-RELATED"/>
    <property type="match status" value="1"/>
</dbReference>
<name>A0AB33ALJ2_9STRE</name>
<dbReference type="NCBIfam" id="TIGR03728">
    <property type="entry name" value="glyco_access_1"/>
    <property type="match status" value="1"/>
</dbReference>
<keyword evidence="1" id="KW-0328">Glycosyltransferase</keyword>
<sequence length="578" mass="66645">MLEKIKVKPISETLQYILAHQSSVVRFGDGEIDLINGTSIPYQRYDRELAKRLKDILQLPSSEKLLVCLPDVFEYLERYNSNARLFWESHFKKYQTFYQVVCHSAWYGSTFLSRPYIDLQDKSQSAAYFAAIRRLWDNREILIVEGETSRSGVGNDLFANAKSVSRIICPSKNAFTHYETILGKVTAQAAGKLVLSMLGPTAKLLSYDLSQKGFQAIDLGHIDSEYEWFKVQATHKIKLDHKHTAEFNADEGILPVEDASYYAEIIDTVGVSLPKRGETNLKKDKPLISVIVPVYNVQNYLKRCVDSLLNQSYTQLDIILVNDGSTDGSGPICEDLARQDKRIRVFHQENAGVSAARNFALRQAQGDYVTFVDSDDFVEESYLEHLYTALHKNDADIAICNFTSFNEERQSFLFFLKSEDYFEKIYTVQEWLGQETMARYNMYLVFAFSTLKLFKRELFEGIYFPLHRVREDDATIYKLYLKAKRIAYINEGTYYYSQRSDSLSHTVMQADIATMISNAEERISLLALLGYDISQHVVSYLQRLYKCQKDALNAGQIELYAQLSTKINLYEHYRQKEN</sequence>